<dbReference type="PANTHER" id="PTHR43289">
    <property type="entry name" value="MITOGEN-ACTIVATED PROTEIN KINASE KINASE KINASE 20-RELATED"/>
    <property type="match status" value="1"/>
</dbReference>
<evidence type="ECO:0000313" key="8">
    <source>
        <dbReference type="EMBL" id="XCB32440.1"/>
    </source>
</evidence>
<evidence type="ECO:0000259" key="7">
    <source>
        <dbReference type="PROSITE" id="PS50011"/>
    </source>
</evidence>
<reference evidence="8" key="1">
    <citation type="submission" date="2023-08" db="EMBL/GenBank/DDBJ databases">
        <authorList>
            <person name="Messyasz A."/>
            <person name="Mannisto M.K."/>
            <person name="Kerkhof L.J."/>
            <person name="Haggblom M."/>
        </authorList>
    </citation>
    <scope>NUCLEOTIDE SEQUENCE</scope>
    <source>
        <strain evidence="8">X5P6</strain>
    </source>
</reference>
<proteinExistence type="predicted"/>
<evidence type="ECO:0000256" key="2">
    <source>
        <dbReference type="ARBA" id="ARBA00022527"/>
    </source>
</evidence>
<organism evidence="8">
    <name type="scientific">Tunturiibacter psychrotolerans</name>
    <dbReference type="NCBI Taxonomy" id="3069686"/>
    <lineage>
        <taxon>Bacteria</taxon>
        <taxon>Pseudomonadati</taxon>
        <taxon>Acidobacteriota</taxon>
        <taxon>Terriglobia</taxon>
        <taxon>Terriglobales</taxon>
        <taxon>Acidobacteriaceae</taxon>
        <taxon>Tunturiibacter</taxon>
    </lineage>
</organism>
<reference evidence="8" key="2">
    <citation type="journal article" date="2024" name="Environ. Microbiol.">
        <title>Genome analysis and description of Tunturibacter gen. nov. expands the diversity of Terriglobia in tundra soils.</title>
        <authorList>
            <person name="Messyasz A."/>
            <person name="Mannisto M.K."/>
            <person name="Kerkhof L.J."/>
            <person name="Haggblom M.M."/>
        </authorList>
    </citation>
    <scope>NUCLEOTIDE SEQUENCE</scope>
    <source>
        <strain evidence="8">X5P6</strain>
    </source>
</reference>
<dbReference type="InterPro" id="IPR000719">
    <property type="entry name" value="Prot_kinase_dom"/>
</dbReference>
<dbReference type="AlphaFoldDB" id="A0AAU7ZNB9"/>
<protein>
    <recommendedName>
        <fullName evidence="1">non-specific serine/threonine protein kinase</fullName>
        <ecNumber evidence="1">2.7.11.1</ecNumber>
    </recommendedName>
</protein>
<dbReference type="GO" id="GO:0004674">
    <property type="term" value="F:protein serine/threonine kinase activity"/>
    <property type="evidence" value="ECO:0007669"/>
    <property type="project" value="UniProtKB-KW"/>
</dbReference>
<evidence type="ECO:0000256" key="6">
    <source>
        <dbReference type="ARBA" id="ARBA00022840"/>
    </source>
</evidence>
<sequence>MSITVGDQIGDYEVTGTLGVGGMGQVYRVRHTISHRVEALKILASGRPVTEEIVGRFLREIQLLASLHHPNITALHTAFRHEGELIMIMEFVEGLTLGAKLNARQLMLGTSLNYIQQVLAGLAYAHERKIIHRDVKPSNIMIGSNDQVKLLDFGLAIPALGREFTRTGTILGSLHYMSPEQVLGEQIDARSDVYSVGVTLYQLVTGRLPFDGPSEYSIANGHLKSEPINPTTINSDLPVRLSEIVLKSLAKSPADRFQTAKEFLGALGTLRSGETTTLVISAQPDRVRNGHPEYAEAAFVSSRPEKTVFDATVLEAIIRDLAYHVGPIAKIVVSRAAKKALTLDDLYETVAAEIGTEERRKTFLATRRKSSASN</sequence>
<name>A0AAU7ZNB9_9BACT</name>
<evidence type="ECO:0000256" key="1">
    <source>
        <dbReference type="ARBA" id="ARBA00012513"/>
    </source>
</evidence>
<dbReference type="PROSITE" id="PS50011">
    <property type="entry name" value="PROTEIN_KINASE_DOM"/>
    <property type="match status" value="1"/>
</dbReference>
<keyword evidence="4" id="KW-0547">Nucleotide-binding</keyword>
<dbReference type="EC" id="2.7.11.1" evidence="1"/>
<keyword evidence="6" id="KW-0067">ATP-binding</keyword>
<dbReference type="EMBL" id="CP132942">
    <property type="protein sequence ID" value="XCB32440.1"/>
    <property type="molecule type" value="Genomic_DNA"/>
</dbReference>
<dbReference type="FunFam" id="1.10.510.10:FF:000021">
    <property type="entry name" value="Serine/threonine protein kinase"/>
    <property type="match status" value="1"/>
</dbReference>
<feature type="domain" description="Protein kinase" evidence="7">
    <location>
        <begin position="12"/>
        <end position="270"/>
    </location>
</feature>
<accession>A0AAU7ZNB9</accession>
<dbReference type="Gene3D" id="3.30.200.20">
    <property type="entry name" value="Phosphorylase Kinase, domain 1"/>
    <property type="match status" value="1"/>
</dbReference>
<evidence type="ECO:0000256" key="5">
    <source>
        <dbReference type="ARBA" id="ARBA00022777"/>
    </source>
</evidence>
<dbReference type="Pfam" id="PF00069">
    <property type="entry name" value="Pkinase"/>
    <property type="match status" value="1"/>
</dbReference>
<dbReference type="Gene3D" id="1.10.510.10">
    <property type="entry name" value="Transferase(Phosphotransferase) domain 1"/>
    <property type="match status" value="1"/>
</dbReference>
<dbReference type="RefSeq" id="WP_353063287.1">
    <property type="nucleotide sequence ID" value="NZ_CP132942.1"/>
</dbReference>
<dbReference type="Pfam" id="PF26309">
    <property type="entry name" value="DUF8082"/>
    <property type="match status" value="1"/>
</dbReference>
<dbReference type="InterPro" id="IPR008271">
    <property type="entry name" value="Ser/Thr_kinase_AS"/>
</dbReference>
<dbReference type="KEGG" id="tpsc:RBB77_18645"/>
<dbReference type="PROSITE" id="PS00108">
    <property type="entry name" value="PROTEIN_KINASE_ST"/>
    <property type="match status" value="1"/>
</dbReference>
<keyword evidence="2" id="KW-0723">Serine/threonine-protein kinase</keyword>
<evidence type="ECO:0000256" key="4">
    <source>
        <dbReference type="ARBA" id="ARBA00022741"/>
    </source>
</evidence>
<dbReference type="InterPro" id="IPR058395">
    <property type="entry name" value="DUF8082"/>
</dbReference>
<dbReference type="SUPFAM" id="SSF56112">
    <property type="entry name" value="Protein kinase-like (PK-like)"/>
    <property type="match status" value="1"/>
</dbReference>
<dbReference type="CDD" id="cd14014">
    <property type="entry name" value="STKc_PknB_like"/>
    <property type="match status" value="1"/>
</dbReference>
<evidence type="ECO:0000256" key="3">
    <source>
        <dbReference type="ARBA" id="ARBA00022679"/>
    </source>
</evidence>
<keyword evidence="3 8" id="KW-0808">Transferase</keyword>
<gene>
    <name evidence="8" type="ORF">RBB77_18645</name>
</gene>
<dbReference type="InterPro" id="IPR011009">
    <property type="entry name" value="Kinase-like_dom_sf"/>
</dbReference>
<dbReference type="SMART" id="SM00220">
    <property type="entry name" value="S_TKc"/>
    <property type="match status" value="1"/>
</dbReference>
<keyword evidence="5 8" id="KW-0418">Kinase</keyword>
<dbReference type="GO" id="GO:0005524">
    <property type="term" value="F:ATP binding"/>
    <property type="evidence" value="ECO:0007669"/>
    <property type="project" value="UniProtKB-KW"/>
</dbReference>
<dbReference type="PANTHER" id="PTHR43289:SF34">
    <property type="entry name" value="SERINE_THREONINE-PROTEIN KINASE YBDM-RELATED"/>
    <property type="match status" value="1"/>
</dbReference>